<keyword evidence="4 13" id="KW-0812">Transmembrane</keyword>
<evidence type="ECO:0000256" key="13">
    <source>
        <dbReference type="RuleBase" id="RU000688"/>
    </source>
</evidence>
<evidence type="ECO:0000256" key="9">
    <source>
        <dbReference type="ARBA" id="ARBA00023157"/>
    </source>
</evidence>
<proteinExistence type="inferred from homology"/>
<reference evidence="16" key="1">
    <citation type="thesis" date="2020" institute="ProQuest LLC" country="789 East Eisenhower Parkway, Ann Arbor, MI, USA">
        <title>Comparative Genomics and Chromosome Evolution.</title>
        <authorList>
            <person name="Mudd A.B."/>
        </authorList>
    </citation>
    <scope>NUCLEOTIDE SEQUENCE</scope>
    <source>
        <strain evidence="16">1538</strain>
        <tissue evidence="16">Blood</tissue>
    </source>
</reference>
<evidence type="ECO:0000256" key="11">
    <source>
        <dbReference type="ARBA" id="ARBA00023180"/>
    </source>
</evidence>
<dbReference type="SUPFAM" id="SSF81321">
    <property type="entry name" value="Family A G protein-coupled receptor-like"/>
    <property type="match status" value="1"/>
</dbReference>
<dbReference type="InterPro" id="IPR050939">
    <property type="entry name" value="Olfactory_GPCR1"/>
</dbReference>
<dbReference type="GO" id="GO:0004984">
    <property type="term" value="F:olfactory receptor activity"/>
    <property type="evidence" value="ECO:0007669"/>
    <property type="project" value="InterPro"/>
</dbReference>
<keyword evidence="9" id="KW-1015">Disulfide bond</keyword>
<comment type="caution">
    <text evidence="16">The sequence shown here is derived from an EMBL/GenBank/DDBJ whole genome shotgun (WGS) entry which is preliminary data.</text>
</comment>
<evidence type="ECO:0000256" key="14">
    <source>
        <dbReference type="RuleBase" id="RU363047"/>
    </source>
</evidence>
<feature type="domain" description="G-protein coupled receptors family 1 profile" evidence="15">
    <location>
        <begin position="28"/>
        <end position="278"/>
    </location>
</feature>
<keyword evidence="5 14" id="KW-0552">Olfaction</keyword>
<dbReference type="PROSITE" id="PS00237">
    <property type="entry name" value="G_PROTEIN_RECEP_F1_1"/>
    <property type="match status" value="1"/>
</dbReference>
<gene>
    <name evidence="16" type="ORF">GDO54_013735</name>
</gene>
<evidence type="ECO:0000256" key="12">
    <source>
        <dbReference type="ARBA" id="ARBA00023224"/>
    </source>
</evidence>
<dbReference type="EMBL" id="DYDO01000006">
    <property type="protein sequence ID" value="DBA22725.1"/>
    <property type="molecule type" value="Genomic_DNA"/>
</dbReference>
<keyword evidence="11" id="KW-0325">Glycoprotein</keyword>
<evidence type="ECO:0000256" key="1">
    <source>
        <dbReference type="ARBA" id="ARBA00004651"/>
    </source>
</evidence>
<keyword evidence="10 13" id="KW-0675">Receptor</keyword>
<feature type="transmembrane region" description="Helical" evidence="14">
    <location>
        <begin position="132"/>
        <end position="154"/>
    </location>
</feature>
<evidence type="ECO:0000259" key="15">
    <source>
        <dbReference type="PROSITE" id="PS50262"/>
    </source>
</evidence>
<keyword evidence="12 13" id="KW-0807">Transducer</keyword>
<keyword evidence="17" id="KW-1185">Reference proteome</keyword>
<evidence type="ECO:0000256" key="2">
    <source>
        <dbReference type="ARBA" id="ARBA00022475"/>
    </source>
</evidence>
<accession>A0AAV3AHZ1</accession>
<dbReference type="PRINTS" id="PR00245">
    <property type="entry name" value="OLFACTORYR"/>
</dbReference>
<dbReference type="InterPro" id="IPR017452">
    <property type="entry name" value="GPCR_Rhodpsn_7TM"/>
</dbReference>
<keyword evidence="6 14" id="KW-1133">Transmembrane helix</keyword>
<comment type="similarity">
    <text evidence="13">Belongs to the G-protein coupled receptor 1 family.</text>
</comment>
<keyword evidence="3 14" id="KW-0716">Sensory transduction</keyword>
<dbReference type="PRINTS" id="PR00237">
    <property type="entry name" value="GPCRRHODOPSN"/>
</dbReference>
<dbReference type="AlphaFoldDB" id="A0AAV3AHZ1"/>
<dbReference type="Pfam" id="PF13853">
    <property type="entry name" value="7tm_4"/>
    <property type="match status" value="1"/>
</dbReference>
<evidence type="ECO:0000256" key="8">
    <source>
        <dbReference type="ARBA" id="ARBA00023136"/>
    </source>
</evidence>
<dbReference type="PROSITE" id="PS50262">
    <property type="entry name" value="G_PROTEIN_RECEP_F1_2"/>
    <property type="match status" value="1"/>
</dbReference>
<feature type="transmembrane region" description="Helical" evidence="14">
    <location>
        <begin position="226"/>
        <end position="249"/>
    </location>
</feature>
<dbReference type="PANTHER" id="PTHR24242:SF359">
    <property type="entry name" value="ODORANT RECEPTOR-RELATED"/>
    <property type="match status" value="1"/>
</dbReference>
<sequence length="301" mass="34111">MVGFSINSQLQASVFFFFLSVYVLTLIGNIIIIAIIQTNDCLLHSPMYLFLSHLSFIEIIYTTTISPNLLDLILKRQKIITLSSCLIQLYLFLCLVSTENFLLATMAYDRYLAICKPLHYHTKMGNGKCKMLALFCWFGGFLINISPIILIYLIKYCDHPKINHFFCDVSPLLSLSCTDITSIQLLEHVAASMVLLSSCLVIVMSYILIVSAILKIQTSVGRKKAFSTCASHLTVVILFFVPGILIYISPLPQKSVSLNKWVSLLYTELTPLLNPFVYSLRNEDEKRGTGTFPNFFLHNYK</sequence>
<evidence type="ECO:0000313" key="16">
    <source>
        <dbReference type="EMBL" id="DBA22725.1"/>
    </source>
</evidence>
<name>A0AAV3AHZ1_PYXAD</name>
<dbReference type="InterPro" id="IPR000725">
    <property type="entry name" value="Olfact_rcpt"/>
</dbReference>
<evidence type="ECO:0000256" key="6">
    <source>
        <dbReference type="ARBA" id="ARBA00022989"/>
    </source>
</evidence>
<dbReference type="CDD" id="cd13954">
    <property type="entry name" value="7tmA_OR"/>
    <property type="match status" value="1"/>
</dbReference>
<feature type="transmembrane region" description="Helical" evidence="14">
    <location>
        <begin position="89"/>
        <end position="111"/>
    </location>
</feature>
<organism evidence="16 17">
    <name type="scientific">Pyxicephalus adspersus</name>
    <name type="common">African bullfrog</name>
    <dbReference type="NCBI Taxonomy" id="30357"/>
    <lineage>
        <taxon>Eukaryota</taxon>
        <taxon>Metazoa</taxon>
        <taxon>Chordata</taxon>
        <taxon>Craniata</taxon>
        <taxon>Vertebrata</taxon>
        <taxon>Euteleostomi</taxon>
        <taxon>Amphibia</taxon>
        <taxon>Batrachia</taxon>
        <taxon>Anura</taxon>
        <taxon>Neobatrachia</taxon>
        <taxon>Ranoidea</taxon>
        <taxon>Pyxicephalidae</taxon>
        <taxon>Pyxicephalinae</taxon>
        <taxon>Pyxicephalus</taxon>
    </lineage>
</organism>
<evidence type="ECO:0000313" key="17">
    <source>
        <dbReference type="Proteomes" id="UP001181693"/>
    </source>
</evidence>
<dbReference type="Gene3D" id="1.20.1070.10">
    <property type="entry name" value="Rhodopsin 7-helix transmembrane proteins"/>
    <property type="match status" value="1"/>
</dbReference>
<keyword evidence="7 13" id="KW-0297">G-protein coupled receptor</keyword>
<dbReference type="Proteomes" id="UP001181693">
    <property type="component" value="Unassembled WGS sequence"/>
</dbReference>
<evidence type="ECO:0000256" key="10">
    <source>
        <dbReference type="ARBA" id="ARBA00023170"/>
    </source>
</evidence>
<dbReference type="FunFam" id="1.20.1070.10:FF:000001">
    <property type="entry name" value="Olfactory receptor"/>
    <property type="match status" value="1"/>
</dbReference>
<protein>
    <recommendedName>
        <fullName evidence="14">Olfactory receptor</fullName>
    </recommendedName>
</protein>
<feature type="transmembrane region" description="Helical" evidence="14">
    <location>
        <begin position="12"/>
        <end position="36"/>
    </location>
</feature>
<evidence type="ECO:0000256" key="4">
    <source>
        <dbReference type="ARBA" id="ARBA00022692"/>
    </source>
</evidence>
<dbReference type="GO" id="GO:0004930">
    <property type="term" value="F:G protein-coupled receptor activity"/>
    <property type="evidence" value="ECO:0007669"/>
    <property type="project" value="UniProtKB-KW"/>
</dbReference>
<keyword evidence="8 14" id="KW-0472">Membrane</keyword>
<evidence type="ECO:0000256" key="3">
    <source>
        <dbReference type="ARBA" id="ARBA00022606"/>
    </source>
</evidence>
<dbReference type="PANTHER" id="PTHR24242">
    <property type="entry name" value="G-PROTEIN COUPLED RECEPTOR"/>
    <property type="match status" value="1"/>
</dbReference>
<dbReference type="InterPro" id="IPR000276">
    <property type="entry name" value="GPCR_Rhodpsn"/>
</dbReference>
<evidence type="ECO:0000256" key="7">
    <source>
        <dbReference type="ARBA" id="ARBA00023040"/>
    </source>
</evidence>
<keyword evidence="2 14" id="KW-1003">Cell membrane</keyword>
<comment type="subcellular location">
    <subcellularLocation>
        <location evidence="1 14">Cell membrane</location>
        <topology evidence="1 14">Multi-pass membrane protein</topology>
    </subcellularLocation>
</comment>
<feature type="transmembrane region" description="Helical" evidence="14">
    <location>
        <begin position="48"/>
        <end position="69"/>
    </location>
</feature>
<feature type="transmembrane region" description="Helical" evidence="14">
    <location>
        <begin position="189"/>
        <end position="214"/>
    </location>
</feature>
<evidence type="ECO:0000256" key="5">
    <source>
        <dbReference type="ARBA" id="ARBA00022725"/>
    </source>
</evidence>
<dbReference type="GO" id="GO:0005886">
    <property type="term" value="C:plasma membrane"/>
    <property type="evidence" value="ECO:0007669"/>
    <property type="project" value="UniProtKB-SubCell"/>
</dbReference>